<accession>A0A5J4VVD0</accession>
<feature type="transmembrane region" description="Helical" evidence="19">
    <location>
        <begin position="53"/>
        <end position="70"/>
    </location>
</feature>
<evidence type="ECO:0000256" key="15">
    <source>
        <dbReference type="ARBA" id="ARBA00060638"/>
    </source>
</evidence>
<keyword evidence="12" id="KW-1207">Sterol metabolism</keyword>
<evidence type="ECO:0000256" key="7">
    <source>
        <dbReference type="ARBA" id="ARBA00022989"/>
    </source>
</evidence>
<evidence type="ECO:0000256" key="10">
    <source>
        <dbReference type="ARBA" id="ARBA00023098"/>
    </source>
</evidence>
<protein>
    <recommendedName>
        <fullName evidence="16">Delta(14)-sterol reductase ERG24</fullName>
    </recommendedName>
    <alternativeName>
        <fullName evidence="18">C-14 sterol reductase ERG24</fullName>
    </alternativeName>
    <alternativeName>
        <fullName evidence="17">Sterol C14-reductase ERG24</fullName>
    </alternativeName>
</protein>
<reference evidence="20 21" key="1">
    <citation type="submission" date="2019-03" db="EMBL/GenBank/DDBJ databases">
        <title>Single cell metagenomics reveals metabolic interactions within the superorganism composed of flagellate Streblomastix strix and complex community of Bacteroidetes bacteria on its surface.</title>
        <authorList>
            <person name="Treitli S.C."/>
            <person name="Kolisko M."/>
            <person name="Husnik F."/>
            <person name="Keeling P."/>
            <person name="Hampl V."/>
        </authorList>
    </citation>
    <scope>NUCLEOTIDE SEQUENCE [LARGE SCALE GENOMIC DNA]</scope>
    <source>
        <strain evidence="20">ST1C</strain>
    </source>
</reference>
<feature type="transmembrane region" description="Helical" evidence="19">
    <location>
        <begin position="82"/>
        <end position="103"/>
    </location>
</feature>
<dbReference type="GO" id="GO:0006696">
    <property type="term" value="P:ergosterol biosynthetic process"/>
    <property type="evidence" value="ECO:0007669"/>
    <property type="project" value="TreeGrafter"/>
</dbReference>
<comment type="catalytic activity">
    <reaction evidence="14">
        <text>4,4-dimethyl-5alpha-cholesta-8,24-dien-3beta-ol + NADP(+) = 4,4-dimethyl-5alpha-cholesta-8,14,24-trien-3beta-ol + NADPH + H(+)</text>
        <dbReference type="Rhea" id="RHEA:18561"/>
        <dbReference type="ChEBI" id="CHEBI:15378"/>
        <dbReference type="ChEBI" id="CHEBI:17813"/>
        <dbReference type="ChEBI" id="CHEBI:18364"/>
        <dbReference type="ChEBI" id="CHEBI:57783"/>
        <dbReference type="ChEBI" id="CHEBI:58349"/>
        <dbReference type="EC" id="1.3.1.70"/>
    </reaction>
    <physiologicalReaction direction="right-to-left" evidence="14">
        <dbReference type="Rhea" id="RHEA:18563"/>
    </physiologicalReaction>
</comment>
<feature type="non-terminal residue" evidence="20">
    <location>
        <position position="1"/>
    </location>
</feature>
<organism evidence="20 21">
    <name type="scientific">Streblomastix strix</name>
    <dbReference type="NCBI Taxonomy" id="222440"/>
    <lineage>
        <taxon>Eukaryota</taxon>
        <taxon>Metamonada</taxon>
        <taxon>Preaxostyla</taxon>
        <taxon>Oxymonadida</taxon>
        <taxon>Streblomastigidae</taxon>
        <taxon>Streblomastix</taxon>
    </lineage>
</organism>
<feature type="transmembrane region" description="Helical" evidence="19">
    <location>
        <begin position="12"/>
        <end position="30"/>
    </location>
</feature>
<evidence type="ECO:0000256" key="14">
    <source>
        <dbReference type="ARBA" id="ARBA00052254"/>
    </source>
</evidence>
<gene>
    <name evidence="20" type="ORF">EZS28_017976</name>
</gene>
<evidence type="ECO:0000313" key="20">
    <source>
        <dbReference type="EMBL" id="KAA6386495.1"/>
    </source>
</evidence>
<evidence type="ECO:0000256" key="1">
    <source>
        <dbReference type="ARBA" id="ARBA00004141"/>
    </source>
</evidence>
<keyword evidence="8" id="KW-0560">Oxidoreductase</keyword>
<evidence type="ECO:0000256" key="9">
    <source>
        <dbReference type="ARBA" id="ARBA00023011"/>
    </source>
</evidence>
<evidence type="ECO:0000256" key="11">
    <source>
        <dbReference type="ARBA" id="ARBA00023136"/>
    </source>
</evidence>
<comment type="similarity">
    <text evidence="2">Belongs to the ERG4/ERG24 family.</text>
</comment>
<name>A0A5J4VVD0_9EUKA</name>
<dbReference type="PROSITE" id="PS01018">
    <property type="entry name" value="STEROL_REDUCT_2"/>
    <property type="match status" value="1"/>
</dbReference>
<keyword evidence="9" id="KW-0756">Sterol biosynthesis</keyword>
<dbReference type="Proteomes" id="UP000324800">
    <property type="component" value="Unassembled WGS sequence"/>
</dbReference>
<evidence type="ECO:0000256" key="17">
    <source>
        <dbReference type="ARBA" id="ARBA00077841"/>
    </source>
</evidence>
<evidence type="ECO:0000256" key="4">
    <source>
        <dbReference type="ARBA" id="ARBA00022692"/>
    </source>
</evidence>
<comment type="pathway">
    <text evidence="15">Steroid biosynthesis; zymosterol biosynthesis; zymosterol from lanosterol: step 2/6.</text>
</comment>
<dbReference type="PANTHER" id="PTHR21257">
    <property type="entry name" value="DELTA(14)-STEROL REDUCTASE"/>
    <property type="match status" value="1"/>
</dbReference>
<sequence length="368" mass="42579">SLKNLKYFDPEAICFYAAWFSSLVLLWKIIPGKKVFGSPLNDTGDKLEYKMNGFYTFLIVMAGVFAAIFIKGPSIMLFFFDHFFGIQLTSYIFAVILCTYLYISSFSGEKQLTKGTQNVHIYDYWMGRELNPRIGKFDWKQFCELRPGMILWAILDVAFVCKSYVDSGNKLMDSIVLVSVMQIWYIADSLVCESSILTTMDIATDGFGYMLSFGDLAWVPMTYSMQARYLATHPVHLGIIGVAGVLLVHFTGYYIFRAANSQKDKFRTNPAEQQKMTYIQTAQGNKLITSGYWGAARHINYLGDWLMSWAFCLPTGFHTPITYFYVIYFAVLLVHRERRDDEKCRKKYGADWDEYCRLVKYRIIPYVY</sequence>
<dbReference type="InterPro" id="IPR018083">
    <property type="entry name" value="Sterol_reductase_CS"/>
</dbReference>
<evidence type="ECO:0000256" key="3">
    <source>
        <dbReference type="ARBA" id="ARBA00022516"/>
    </source>
</evidence>
<comment type="subcellular location">
    <subcellularLocation>
        <location evidence="1">Membrane</location>
        <topology evidence="1">Multi-pass membrane protein</topology>
    </subcellularLocation>
</comment>
<keyword evidence="5" id="KW-0521">NADP</keyword>
<dbReference type="AlphaFoldDB" id="A0A5J4VVD0"/>
<evidence type="ECO:0000256" key="12">
    <source>
        <dbReference type="ARBA" id="ARBA00023166"/>
    </source>
</evidence>
<keyword evidence="11 19" id="KW-0472">Membrane</keyword>
<keyword evidence="4 19" id="KW-0812">Transmembrane</keyword>
<proteinExistence type="inferred from homology"/>
<dbReference type="Gene3D" id="1.20.120.1630">
    <property type="match status" value="1"/>
</dbReference>
<evidence type="ECO:0000256" key="6">
    <source>
        <dbReference type="ARBA" id="ARBA00022955"/>
    </source>
</evidence>
<evidence type="ECO:0000256" key="13">
    <source>
        <dbReference type="ARBA" id="ARBA00023221"/>
    </source>
</evidence>
<feature type="transmembrane region" description="Helical" evidence="19">
    <location>
        <begin position="317"/>
        <end position="335"/>
    </location>
</feature>
<evidence type="ECO:0000256" key="8">
    <source>
        <dbReference type="ARBA" id="ARBA00023002"/>
    </source>
</evidence>
<evidence type="ECO:0000256" key="5">
    <source>
        <dbReference type="ARBA" id="ARBA00022857"/>
    </source>
</evidence>
<evidence type="ECO:0000256" key="18">
    <source>
        <dbReference type="ARBA" id="ARBA00083315"/>
    </source>
</evidence>
<comment type="caution">
    <text evidence="20">The sequence shown here is derived from an EMBL/GenBank/DDBJ whole genome shotgun (WGS) entry which is preliminary data.</text>
</comment>
<dbReference type="PANTHER" id="PTHR21257:SF52">
    <property type="entry name" value="DELTA(14)-STEROL REDUCTASE TM7SF2"/>
    <property type="match status" value="1"/>
</dbReference>
<evidence type="ECO:0000313" key="21">
    <source>
        <dbReference type="Proteomes" id="UP000324800"/>
    </source>
</evidence>
<keyword evidence="13" id="KW-0753">Steroid metabolism</keyword>
<keyword evidence="6" id="KW-0752">Steroid biosynthesis</keyword>
<dbReference type="GO" id="GO:0050613">
    <property type="term" value="F:Delta14-sterol reductase activity"/>
    <property type="evidence" value="ECO:0007669"/>
    <property type="project" value="UniProtKB-EC"/>
</dbReference>
<evidence type="ECO:0000256" key="16">
    <source>
        <dbReference type="ARBA" id="ARBA00074394"/>
    </source>
</evidence>
<feature type="transmembrane region" description="Helical" evidence="19">
    <location>
        <begin position="237"/>
        <end position="256"/>
    </location>
</feature>
<evidence type="ECO:0000256" key="19">
    <source>
        <dbReference type="SAM" id="Phobius"/>
    </source>
</evidence>
<dbReference type="OrthoDB" id="10262235at2759"/>
<keyword evidence="3" id="KW-0444">Lipid biosynthesis</keyword>
<dbReference type="GO" id="GO:0005789">
    <property type="term" value="C:endoplasmic reticulum membrane"/>
    <property type="evidence" value="ECO:0007669"/>
    <property type="project" value="TreeGrafter"/>
</dbReference>
<keyword evidence="7 19" id="KW-1133">Transmembrane helix</keyword>
<dbReference type="InterPro" id="IPR001171">
    <property type="entry name" value="ERG24_DHCR-like"/>
</dbReference>
<dbReference type="FunFam" id="1.20.120.1630:FF:000009">
    <property type="entry name" value="C-14 sterol reductase"/>
    <property type="match status" value="1"/>
</dbReference>
<dbReference type="Pfam" id="PF01222">
    <property type="entry name" value="ERG4_ERG24"/>
    <property type="match status" value="1"/>
</dbReference>
<dbReference type="EMBL" id="SNRW01004779">
    <property type="protein sequence ID" value="KAA6386495.1"/>
    <property type="molecule type" value="Genomic_DNA"/>
</dbReference>
<evidence type="ECO:0000256" key="2">
    <source>
        <dbReference type="ARBA" id="ARBA00005402"/>
    </source>
</evidence>
<keyword evidence="10" id="KW-0443">Lipid metabolism</keyword>